<dbReference type="Pfam" id="PF04130">
    <property type="entry name" value="GCP_C_terminal"/>
    <property type="match status" value="1"/>
</dbReference>
<feature type="domain" description="Gamma tubulin complex component protein N-terminal" evidence="8">
    <location>
        <begin position="217"/>
        <end position="521"/>
    </location>
</feature>
<dbReference type="AlphaFoldDB" id="A0A8J2HYY2"/>
<feature type="compositionally biased region" description="Basic and acidic residues" evidence="6">
    <location>
        <begin position="180"/>
        <end position="194"/>
    </location>
</feature>
<evidence type="ECO:0000313" key="9">
    <source>
        <dbReference type="EMBL" id="CAG5155665.1"/>
    </source>
</evidence>
<feature type="region of interest" description="Disordered" evidence="6">
    <location>
        <begin position="117"/>
        <end position="144"/>
    </location>
</feature>
<evidence type="ECO:0000259" key="7">
    <source>
        <dbReference type="Pfam" id="PF04130"/>
    </source>
</evidence>
<dbReference type="PANTHER" id="PTHR19302:SF14">
    <property type="entry name" value="GAMMA-TUBULIN COMPLEX COMPONENT 3"/>
    <property type="match status" value="1"/>
</dbReference>
<dbReference type="GO" id="GO:0031122">
    <property type="term" value="P:cytoplasmic microtubule organization"/>
    <property type="evidence" value="ECO:0007669"/>
    <property type="project" value="TreeGrafter"/>
</dbReference>
<comment type="similarity">
    <text evidence="2">Belongs to the TUBGCP family.</text>
</comment>
<name>A0A8J2HYY2_9PLEO</name>
<dbReference type="GeneID" id="67015367"/>
<proteinExistence type="inferred from homology"/>
<feature type="compositionally biased region" description="Basic and acidic residues" evidence="6">
    <location>
        <begin position="896"/>
        <end position="905"/>
    </location>
</feature>
<feature type="region of interest" description="Disordered" evidence="6">
    <location>
        <begin position="158"/>
        <end position="212"/>
    </location>
</feature>
<dbReference type="Pfam" id="PF17681">
    <property type="entry name" value="GCP_N_terminal"/>
    <property type="match status" value="1"/>
</dbReference>
<dbReference type="GO" id="GO:0051011">
    <property type="term" value="F:microtubule minus-end binding"/>
    <property type="evidence" value="ECO:0007669"/>
    <property type="project" value="TreeGrafter"/>
</dbReference>
<dbReference type="GO" id="GO:0051225">
    <property type="term" value="P:spindle assembly"/>
    <property type="evidence" value="ECO:0007669"/>
    <property type="project" value="TreeGrafter"/>
</dbReference>
<organism evidence="9 10">
    <name type="scientific">Alternaria atra</name>
    <dbReference type="NCBI Taxonomy" id="119953"/>
    <lineage>
        <taxon>Eukaryota</taxon>
        <taxon>Fungi</taxon>
        <taxon>Dikarya</taxon>
        <taxon>Ascomycota</taxon>
        <taxon>Pezizomycotina</taxon>
        <taxon>Dothideomycetes</taxon>
        <taxon>Pleosporomycetidae</taxon>
        <taxon>Pleosporales</taxon>
        <taxon>Pleosporineae</taxon>
        <taxon>Pleosporaceae</taxon>
        <taxon>Alternaria</taxon>
        <taxon>Alternaria sect. Ulocladioides</taxon>
    </lineage>
</organism>
<dbReference type="GO" id="GO:0051321">
    <property type="term" value="P:meiotic cell cycle"/>
    <property type="evidence" value="ECO:0007669"/>
    <property type="project" value="TreeGrafter"/>
</dbReference>
<evidence type="ECO:0000256" key="4">
    <source>
        <dbReference type="ARBA" id="ARBA00022701"/>
    </source>
</evidence>
<dbReference type="GO" id="GO:0007020">
    <property type="term" value="P:microtubule nucleation"/>
    <property type="evidence" value="ECO:0007669"/>
    <property type="project" value="InterPro"/>
</dbReference>
<evidence type="ECO:0008006" key="11">
    <source>
        <dbReference type="Google" id="ProtNLM"/>
    </source>
</evidence>
<evidence type="ECO:0000256" key="2">
    <source>
        <dbReference type="ARBA" id="ARBA00010337"/>
    </source>
</evidence>
<feature type="domain" description="Gamma tubulin complex component C-terminal" evidence="7">
    <location>
        <begin position="524"/>
        <end position="884"/>
    </location>
</feature>
<dbReference type="Proteomes" id="UP000676310">
    <property type="component" value="Unassembled WGS sequence"/>
</dbReference>
<dbReference type="GO" id="GO:0000922">
    <property type="term" value="C:spindle pole"/>
    <property type="evidence" value="ECO:0007669"/>
    <property type="project" value="InterPro"/>
</dbReference>
<keyword evidence="3" id="KW-0963">Cytoplasm</keyword>
<dbReference type="InterPro" id="IPR041470">
    <property type="entry name" value="GCP_N"/>
</dbReference>
<dbReference type="InterPro" id="IPR007259">
    <property type="entry name" value="GCP"/>
</dbReference>
<dbReference type="GO" id="GO:0000930">
    <property type="term" value="C:gamma-tubulin complex"/>
    <property type="evidence" value="ECO:0007669"/>
    <property type="project" value="TreeGrafter"/>
</dbReference>
<dbReference type="RefSeq" id="XP_043167317.1">
    <property type="nucleotide sequence ID" value="XM_043311382.1"/>
</dbReference>
<comment type="caution">
    <text evidence="9">The sequence shown here is derived from an EMBL/GenBank/DDBJ whole genome shotgun (WGS) entry which is preliminary data.</text>
</comment>
<protein>
    <recommendedName>
        <fullName evidence="11">Spindle pole body component</fullName>
    </recommendedName>
</protein>
<dbReference type="InterPro" id="IPR042241">
    <property type="entry name" value="GCP_C_sf"/>
</dbReference>
<evidence type="ECO:0000256" key="6">
    <source>
        <dbReference type="SAM" id="MobiDB-lite"/>
    </source>
</evidence>
<gene>
    <name evidence="9" type="ORF">ALTATR162_LOCUS3774</name>
</gene>
<dbReference type="PANTHER" id="PTHR19302">
    <property type="entry name" value="GAMMA TUBULIN COMPLEX PROTEIN"/>
    <property type="match status" value="1"/>
</dbReference>
<keyword evidence="5" id="KW-0206">Cytoskeleton</keyword>
<keyword evidence="4" id="KW-0493">Microtubule</keyword>
<dbReference type="GO" id="GO:0043015">
    <property type="term" value="F:gamma-tubulin binding"/>
    <property type="evidence" value="ECO:0007669"/>
    <property type="project" value="InterPro"/>
</dbReference>
<feature type="region of interest" description="Disordered" evidence="6">
    <location>
        <begin position="792"/>
        <end position="828"/>
    </location>
</feature>
<dbReference type="GO" id="GO:0000278">
    <property type="term" value="P:mitotic cell cycle"/>
    <property type="evidence" value="ECO:0007669"/>
    <property type="project" value="TreeGrafter"/>
</dbReference>
<evidence type="ECO:0000256" key="1">
    <source>
        <dbReference type="ARBA" id="ARBA00004245"/>
    </source>
</evidence>
<feature type="compositionally biased region" description="Polar residues" evidence="6">
    <location>
        <begin position="130"/>
        <end position="139"/>
    </location>
</feature>
<evidence type="ECO:0000259" key="8">
    <source>
        <dbReference type="Pfam" id="PF17681"/>
    </source>
</evidence>
<dbReference type="OrthoDB" id="5860513at2759"/>
<evidence type="ECO:0000313" key="10">
    <source>
        <dbReference type="Proteomes" id="UP000676310"/>
    </source>
</evidence>
<accession>A0A8J2HYY2</accession>
<comment type="subcellular location">
    <subcellularLocation>
        <location evidence="1">Cytoplasm</location>
        <location evidence="1">Cytoskeleton</location>
    </subcellularLocation>
</comment>
<evidence type="ECO:0000256" key="5">
    <source>
        <dbReference type="ARBA" id="ARBA00023212"/>
    </source>
</evidence>
<sequence>MATLHRERVEHALNELLVRIVPEDPNDDEEAANQRFEDAYDFAIDALTHAGDASLVPDVQHIASLIDRKVSGPLNDQRKSARLHNLLSRLETQSVLDQKWRMLYFLYNLSPNTEAFQEPPPIQDLRSFSREPTTPSKRQSVAAASHAIQDAFAKPGLAQLPVNAGSPKASTSTRPPSMVEKPEKRREKRPDTAKDQQQANGGHVEKAEMGPSEPTLLRELPFTLQGYSSTNLTFPCSTALKLPTTLPVPIISLLHTLAEPAILYKALADFVEANDGGLIEQSFRAALAKELRAYLGLVATLEGQIKRALAQLSEATTQQGVSKAGVTLKRCVIWIREPTMGLRLMSLMVEESKSKKGGELIALIHSFSLNHGDPYVMSFAERLLSDVTRPFYDMLRQWVYDGELADPFGEFFVSEQSEDDILEANGNEGKGGATSVWEDKYRLNDKMVPTIVTDDFAKKVFLIGKTLNFIRYGCGDAAWVDKYSKEASKELQYGDTANLERSIGDAYKTTMARLIDLMANKFKLFDHLQALKQYMLLGAGDFIAVLMESLSSNLDRPANTQYRHTLTAQLEHAVRNSNAQFDTSDVLRRLDSRMLELSHGEIGWDVFTLEYKIDAPVDVIVTPFGSKQYLKVFNFLWRVKRVEFALGSTWRRCMTGARGVLGTVADKIGADWKKARCAMAEMVHFVNQLQHYILFEVIESSWIDLQGALNKPESTLDDMIEAHAKYLNNITRKGLLGSSSIDFTGQLHELLKTMLAYKDAVDGLYSFSVAEFTRRQEHAAKIETRTAAGRWGLSEKDSSASDPLAPPHSRAASRHDESPFPPPLLKIGMTGSAEDDVLPALQKRLSQLTEDFRARISILLGDLVHSPDGELKMLAVNINFNDVYKPERRRRKGSQRSKEKEKEMPKVALPAA</sequence>
<reference evidence="9" key="1">
    <citation type="submission" date="2021-05" db="EMBL/GenBank/DDBJ databases">
        <authorList>
            <person name="Stam R."/>
        </authorList>
    </citation>
    <scope>NUCLEOTIDE SEQUENCE</scope>
    <source>
        <strain evidence="9">CS162</strain>
    </source>
</reference>
<evidence type="ECO:0000256" key="3">
    <source>
        <dbReference type="ARBA" id="ARBA00022490"/>
    </source>
</evidence>
<keyword evidence="10" id="KW-1185">Reference proteome</keyword>
<feature type="region of interest" description="Disordered" evidence="6">
    <location>
        <begin position="887"/>
        <end position="912"/>
    </location>
</feature>
<dbReference type="GO" id="GO:0005874">
    <property type="term" value="C:microtubule"/>
    <property type="evidence" value="ECO:0007669"/>
    <property type="project" value="UniProtKB-KW"/>
</dbReference>
<dbReference type="GO" id="GO:0044732">
    <property type="term" value="C:mitotic spindle pole body"/>
    <property type="evidence" value="ECO:0007669"/>
    <property type="project" value="TreeGrafter"/>
</dbReference>
<dbReference type="Gene3D" id="1.20.120.1900">
    <property type="entry name" value="Gamma-tubulin complex, C-terminal domain"/>
    <property type="match status" value="1"/>
</dbReference>
<dbReference type="EMBL" id="CAJRGZ010000017">
    <property type="protein sequence ID" value="CAG5155665.1"/>
    <property type="molecule type" value="Genomic_DNA"/>
</dbReference>
<dbReference type="InterPro" id="IPR040457">
    <property type="entry name" value="GCP_C"/>
</dbReference>